<evidence type="ECO:0000313" key="2">
    <source>
        <dbReference type="EMBL" id="KAL3523531.1"/>
    </source>
</evidence>
<dbReference type="AlphaFoldDB" id="A0ABD2ZVN7"/>
<proteinExistence type="predicted"/>
<reference evidence="2 3" key="1">
    <citation type="submission" date="2024-11" db="EMBL/GenBank/DDBJ databases">
        <title>A near-complete genome assembly of Cinchona calisaya.</title>
        <authorList>
            <person name="Lian D.C."/>
            <person name="Zhao X.W."/>
            <person name="Wei L."/>
        </authorList>
    </citation>
    <scope>NUCLEOTIDE SEQUENCE [LARGE SCALE GENOMIC DNA]</scope>
    <source>
        <tissue evidence="2">Nenye</tissue>
    </source>
</reference>
<evidence type="ECO:0000256" key="1">
    <source>
        <dbReference type="SAM" id="MobiDB-lite"/>
    </source>
</evidence>
<comment type="caution">
    <text evidence="2">The sequence shown here is derived from an EMBL/GenBank/DDBJ whole genome shotgun (WGS) entry which is preliminary data.</text>
</comment>
<accession>A0ABD2ZVN7</accession>
<feature type="region of interest" description="Disordered" evidence="1">
    <location>
        <begin position="1"/>
        <end position="26"/>
    </location>
</feature>
<dbReference type="PANTHER" id="PTHR14085:SF3">
    <property type="entry name" value="WD REPEAT-CONTAINING PROTEIN 46"/>
    <property type="match status" value="1"/>
</dbReference>
<dbReference type="PANTHER" id="PTHR14085">
    <property type="entry name" value="WD-REPEAT PROTEIN BING4"/>
    <property type="match status" value="1"/>
</dbReference>
<name>A0ABD2ZVN7_9GENT</name>
<gene>
    <name evidence="2" type="ORF">ACH5RR_016365</name>
</gene>
<sequence length="133" mass="14927">MAPKEENDASGKFLNSIQQDDGDENEMDMKVKKYHTGQSANLELAVREDLYGKSAKAATKIEKWLMPSEGGYLEAEGIEKTWRINQESIAQEVDILSSRNQYDIVLPDVKKATCFRVKACISLFVLCVTILHG</sequence>
<protein>
    <submittedName>
        <fullName evidence="2">Uncharacterized protein</fullName>
    </submittedName>
</protein>
<dbReference type="EMBL" id="JBJUIK010000007">
    <property type="protein sequence ID" value="KAL3523531.1"/>
    <property type="molecule type" value="Genomic_DNA"/>
</dbReference>
<dbReference type="Proteomes" id="UP001630127">
    <property type="component" value="Unassembled WGS sequence"/>
</dbReference>
<organism evidence="2 3">
    <name type="scientific">Cinchona calisaya</name>
    <dbReference type="NCBI Taxonomy" id="153742"/>
    <lineage>
        <taxon>Eukaryota</taxon>
        <taxon>Viridiplantae</taxon>
        <taxon>Streptophyta</taxon>
        <taxon>Embryophyta</taxon>
        <taxon>Tracheophyta</taxon>
        <taxon>Spermatophyta</taxon>
        <taxon>Magnoliopsida</taxon>
        <taxon>eudicotyledons</taxon>
        <taxon>Gunneridae</taxon>
        <taxon>Pentapetalae</taxon>
        <taxon>asterids</taxon>
        <taxon>lamiids</taxon>
        <taxon>Gentianales</taxon>
        <taxon>Rubiaceae</taxon>
        <taxon>Cinchonoideae</taxon>
        <taxon>Cinchoneae</taxon>
        <taxon>Cinchona</taxon>
    </lineage>
</organism>
<evidence type="ECO:0000313" key="3">
    <source>
        <dbReference type="Proteomes" id="UP001630127"/>
    </source>
</evidence>
<keyword evidence="3" id="KW-1185">Reference proteome</keyword>
<dbReference type="InterPro" id="IPR040315">
    <property type="entry name" value="WDR46/Utp7"/>
</dbReference>